<accession>A0ABQ0L8T2</accession>
<organism evidence="1 2">
    <name type="scientific">Mycena chlorophos</name>
    <name type="common">Agaric fungus</name>
    <name type="synonym">Agaricus chlorophos</name>
    <dbReference type="NCBI Taxonomy" id="658473"/>
    <lineage>
        <taxon>Eukaryota</taxon>
        <taxon>Fungi</taxon>
        <taxon>Dikarya</taxon>
        <taxon>Basidiomycota</taxon>
        <taxon>Agaricomycotina</taxon>
        <taxon>Agaricomycetes</taxon>
        <taxon>Agaricomycetidae</taxon>
        <taxon>Agaricales</taxon>
        <taxon>Marasmiineae</taxon>
        <taxon>Mycenaceae</taxon>
        <taxon>Mycena</taxon>
    </lineage>
</organism>
<name>A0ABQ0L8T2_MYCCL</name>
<evidence type="ECO:0000313" key="1">
    <source>
        <dbReference type="EMBL" id="GAT46869.1"/>
    </source>
</evidence>
<evidence type="ECO:0000313" key="2">
    <source>
        <dbReference type="Proteomes" id="UP000815677"/>
    </source>
</evidence>
<reference evidence="1" key="1">
    <citation type="submission" date="2014-09" db="EMBL/GenBank/DDBJ databases">
        <title>Genome sequence of the luminous mushroom Mycena chlorophos for searching fungal bioluminescence genes.</title>
        <authorList>
            <person name="Tanaka Y."/>
            <person name="Kasuga D."/>
            <person name="Oba Y."/>
            <person name="Hase S."/>
            <person name="Sato K."/>
            <person name="Oba Y."/>
            <person name="Sakakibara Y."/>
        </authorList>
    </citation>
    <scope>NUCLEOTIDE SEQUENCE</scope>
</reference>
<sequence length="66" mass="7309">MTPHGTCLSFKADRVKCERQRGCLRRRAGLGAGQTPMTILGERQKCVAAADSHIEWKADERLPGRS</sequence>
<dbReference type="EMBL" id="DF842913">
    <property type="protein sequence ID" value="GAT46869.1"/>
    <property type="molecule type" value="Genomic_DNA"/>
</dbReference>
<proteinExistence type="predicted"/>
<dbReference type="Proteomes" id="UP000815677">
    <property type="component" value="Unassembled WGS sequence"/>
</dbReference>
<keyword evidence="2" id="KW-1185">Reference proteome</keyword>
<protein>
    <submittedName>
        <fullName evidence="1">Uncharacterized protein</fullName>
    </submittedName>
</protein>
<gene>
    <name evidence="1" type="ORF">MCHLO_04368</name>
</gene>